<reference evidence="6" key="1">
    <citation type="journal article" date="2016" name="Nature">
        <title>Genome evolution in the allotetraploid frog Xenopus laevis.</title>
        <authorList>
            <person name="Session A.M."/>
            <person name="Uno Y."/>
            <person name="Kwon T."/>
            <person name="Chapman J.A."/>
            <person name="Toyoda A."/>
            <person name="Takahashi S."/>
            <person name="Fukui A."/>
            <person name="Hikosaka A."/>
            <person name="Suzuki A."/>
            <person name="Kondo M."/>
            <person name="van Heeringen S.J."/>
            <person name="Quigley I."/>
            <person name="Heinz S."/>
            <person name="Ogino H."/>
            <person name="Ochi H."/>
            <person name="Hellsten U."/>
            <person name="Lyons J.B."/>
            <person name="Simakov O."/>
            <person name="Putnam N."/>
            <person name="Stites J."/>
            <person name="Kuroki Y."/>
            <person name="Tanaka T."/>
            <person name="Michiue T."/>
            <person name="Watanabe M."/>
            <person name="Bogdanovic O."/>
            <person name="Lister R."/>
            <person name="Georgiou G."/>
            <person name="Paranjpe S.S."/>
            <person name="van Kruijsbergen I."/>
            <person name="Shu S."/>
            <person name="Carlson J."/>
            <person name="Kinoshita T."/>
            <person name="Ohta Y."/>
            <person name="Mawaribuchi S."/>
            <person name="Jenkins J."/>
            <person name="Grimwood J."/>
            <person name="Schmutz J."/>
            <person name="Mitros T."/>
            <person name="Mozaffari S.V."/>
            <person name="Suzuki Y."/>
            <person name="Haramoto Y."/>
            <person name="Yamamoto T.S."/>
            <person name="Takagi C."/>
            <person name="Heald R."/>
            <person name="Miller K."/>
            <person name="Haudenschild C."/>
            <person name="Kitzman J."/>
            <person name="Nakayama T."/>
            <person name="Izutsu Y."/>
            <person name="Robert J."/>
            <person name="Fortriede J."/>
            <person name="Burns K."/>
            <person name="Lotay V."/>
            <person name="Karimi K."/>
            <person name="Yasuoka Y."/>
            <person name="Dichmann D.S."/>
            <person name="Flajnik M.F."/>
            <person name="Houston D.W."/>
            <person name="Shendure J."/>
            <person name="DuPasquier L."/>
            <person name="Vize P.D."/>
            <person name="Zorn A.M."/>
            <person name="Ito M."/>
            <person name="Marcotte E.M."/>
            <person name="Wallingford J.B."/>
            <person name="Ito Y."/>
            <person name="Asashima M."/>
            <person name="Ueno N."/>
            <person name="Matsuda Y."/>
            <person name="Veenstra G.J."/>
            <person name="Fujiyama A."/>
            <person name="Harland R.M."/>
            <person name="Taira M."/>
            <person name="Rokhsar D.S."/>
        </authorList>
    </citation>
    <scope>NUCLEOTIDE SEQUENCE [LARGE SCALE GENOMIC DNA]</scope>
    <source>
        <strain evidence="6">J</strain>
    </source>
</reference>
<keyword evidence="4" id="KW-0472">Membrane</keyword>
<dbReference type="PANTHER" id="PTHR10283:SF62">
    <property type="entry name" value="NA(+)_DICARBOXYLATE COTRANSPORTER 3"/>
    <property type="match status" value="1"/>
</dbReference>
<feature type="non-terminal residue" evidence="5">
    <location>
        <position position="1"/>
    </location>
</feature>
<keyword evidence="2" id="KW-0812">Transmembrane</keyword>
<evidence type="ECO:0000256" key="3">
    <source>
        <dbReference type="ARBA" id="ARBA00022989"/>
    </source>
</evidence>
<gene>
    <name evidence="5" type="ORF">XELAEV_180433843mg</name>
</gene>
<organism evidence="5 6">
    <name type="scientific">Xenopus laevis</name>
    <name type="common">African clawed frog</name>
    <dbReference type="NCBI Taxonomy" id="8355"/>
    <lineage>
        <taxon>Eukaryota</taxon>
        <taxon>Metazoa</taxon>
        <taxon>Chordata</taxon>
        <taxon>Craniata</taxon>
        <taxon>Vertebrata</taxon>
        <taxon>Euteleostomi</taxon>
        <taxon>Amphibia</taxon>
        <taxon>Batrachia</taxon>
        <taxon>Anura</taxon>
        <taxon>Pipoidea</taxon>
        <taxon>Pipidae</taxon>
        <taxon>Xenopodinae</taxon>
        <taxon>Xenopus</taxon>
        <taxon>Xenopus</taxon>
    </lineage>
</organism>
<name>A0A974BX25_XENLA</name>
<dbReference type="PANTHER" id="PTHR10283">
    <property type="entry name" value="SOLUTE CARRIER FAMILY 13 MEMBER"/>
    <property type="match status" value="1"/>
</dbReference>
<sequence length="70" mass="7747">FTSDAVTGIAICIILFFFPSEKPSLKWWFNLKAPNTENKALLSWNKAQSTVPWNIILLLGGGFAMAKGCE</sequence>
<evidence type="ECO:0000256" key="4">
    <source>
        <dbReference type="ARBA" id="ARBA00023136"/>
    </source>
</evidence>
<protein>
    <submittedName>
        <fullName evidence="5">Uncharacterized protein</fullName>
    </submittedName>
</protein>
<dbReference type="GO" id="GO:0005886">
    <property type="term" value="C:plasma membrane"/>
    <property type="evidence" value="ECO:0007669"/>
    <property type="project" value="TreeGrafter"/>
</dbReference>
<dbReference type="GO" id="GO:0017153">
    <property type="term" value="F:sodium:dicarboxylate symporter activity"/>
    <property type="evidence" value="ECO:0007669"/>
    <property type="project" value="TreeGrafter"/>
</dbReference>
<evidence type="ECO:0000256" key="1">
    <source>
        <dbReference type="ARBA" id="ARBA00004141"/>
    </source>
</evidence>
<dbReference type="AlphaFoldDB" id="A0A974BX25"/>
<dbReference type="GO" id="GO:0015141">
    <property type="term" value="F:succinate transmembrane transporter activity"/>
    <property type="evidence" value="ECO:0007669"/>
    <property type="project" value="TreeGrafter"/>
</dbReference>
<comment type="subcellular location">
    <subcellularLocation>
        <location evidence="1">Membrane</location>
        <topology evidence="1">Multi-pass membrane protein</topology>
    </subcellularLocation>
</comment>
<feature type="non-terminal residue" evidence="5">
    <location>
        <position position="70"/>
    </location>
</feature>
<dbReference type="EMBL" id="CM004482">
    <property type="protein sequence ID" value="OCT62301.1"/>
    <property type="molecule type" value="Genomic_DNA"/>
</dbReference>
<proteinExistence type="predicted"/>
<evidence type="ECO:0000313" key="6">
    <source>
        <dbReference type="Proteomes" id="UP000694892"/>
    </source>
</evidence>
<keyword evidence="3" id="KW-1133">Transmembrane helix</keyword>
<dbReference type="GO" id="GO:0015137">
    <property type="term" value="F:citrate transmembrane transporter activity"/>
    <property type="evidence" value="ECO:0007669"/>
    <property type="project" value="TreeGrafter"/>
</dbReference>
<evidence type="ECO:0000313" key="5">
    <source>
        <dbReference type="EMBL" id="OCT62301.1"/>
    </source>
</evidence>
<evidence type="ECO:0000256" key="2">
    <source>
        <dbReference type="ARBA" id="ARBA00022692"/>
    </source>
</evidence>
<dbReference type="Proteomes" id="UP000694892">
    <property type="component" value="Chromosome 9_10L"/>
</dbReference>
<accession>A0A974BX25</accession>